<dbReference type="RefSeq" id="WP_174703076.1">
    <property type="nucleotide sequence ID" value="NZ_JABURA010000002.1"/>
</dbReference>
<dbReference type="InterPro" id="IPR006710">
    <property type="entry name" value="Glyco_hydro_43"/>
</dbReference>
<dbReference type="Gene3D" id="2.115.10.20">
    <property type="entry name" value="Glycosyl hydrolase domain, family 43"/>
    <property type="match status" value="1"/>
</dbReference>
<proteinExistence type="inferred from homology"/>
<dbReference type="PANTHER" id="PTHR43301:SF3">
    <property type="entry name" value="ARABINAN ENDO-1,5-ALPHA-L-ARABINOSIDASE A-RELATED"/>
    <property type="match status" value="1"/>
</dbReference>
<dbReference type="PROSITE" id="PS51318">
    <property type="entry name" value="TAT"/>
    <property type="match status" value="1"/>
</dbReference>
<dbReference type="PANTHER" id="PTHR43301">
    <property type="entry name" value="ARABINAN ENDO-1,5-ALPHA-L-ARABINOSIDASE"/>
    <property type="match status" value="1"/>
</dbReference>
<keyword evidence="4" id="KW-0326">Glycosidase</keyword>
<reference evidence="6" key="1">
    <citation type="submission" date="2020-06" db="EMBL/GenBank/DDBJ databases">
        <title>Haloterrigena sp. nov., an extremely halophilic archaeon isolated from a saline sediment.</title>
        <authorList>
            <person name="Liu B.-B."/>
        </authorList>
    </citation>
    <scope>NUCLEOTIDE SEQUENCE</scope>
    <source>
        <strain evidence="6">SYSU A121-1</strain>
    </source>
</reference>
<dbReference type="InterPro" id="IPR000772">
    <property type="entry name" value="Ricin_B_lectin"/>
</dbReference>
<dbReference type="PROSITE" id="PS50231">
    <property type="entry name" value="RICIN_B_LECTIN"/>
    <property type="match status" value="1"/>
</dbReference>
<gene>
    <name evidence="6" type="ORF">HT576_20630</name>
</gene>
<dbReference type="GO" id="GO:0004553">
    <property type="term" value="F:hydrolase activity, hydrolyzing O-glycosyl compounds"/>
    <property type="evidence" value="ECO:0007669"/>
    <property type="project" value="InterPro"/>
</dbReference>
<evidence type="ECO:0000256" key="3">
    <source>
        <dbReference type="ARBA" id="ARBA00022801"/>
    </source>
</evidence>
<dbReference type="Pfam" id="PF04616">
    <property type="entry name" value="Glyco_hydro_43"/>
    <property type="match status" value="1"/>
</dbReference>
<dbReference type="EMBL" id="JABURA010000002">
    <property type="protein sequence ID" value="NUB93409.1"/>
    <property type="molecule type" value="Genomic_DNA"/>
</dbReference>
<keyword evidence="3" id="KW-0378">Hydrolase</keyword>
<comment type="pathway">
    <text evidence="1">Glycan metabolism; L-arabinan degradation.</text>
</comment>
<dbReference type="Proteomes" id="UP000728647">
    <property type="component" value="Unassembled WGS sequence"/>
</dbReference>
<dbReference type="SMART" id="SM00458">
    <property type="entry name" value="RICIN"/>
    <property type="match status" value="1"/>
</dbReference>
<organism evidence="6 7">
    <name type="scientific">Haloterrigena gelatinilytica</name>
    <dbReference type="NCBI Taxonomy" id="2741724"/>
    <lineage>
        <taxon>Archaea</taxon>
        <taxon>Methanobacteriati</taxon>
        <taxon>Methanobacteriota</taxon>
        <taxon>Stenosarchaea group</taxon>
        <taxon>Halobacteria</taxon>
        <taxon>Halobacteriales</taxon>
        <taxon>Natrialbaceae</taxon>
        <taxon>Haloterrigena</taxon>
    </lineage>
</organism>
<accession>A0A8J8GNM6</accession>
<dbReference type="GO" id="GO:0005975">
    <property type="term" value="P:carbohydrate metabolic process"/>
    <property type="evidence" value="ECO:0007669"/>
    <property type="project" value="InterPro"/>
</dbReference>
<evidence type="ECO:0000256" key="4">
    <source>
        <dbReference type="ARBA" id="ARBA00023295"/>
    </source>
</evidence>
<dbReference type="InterPro" id="IPR050727">
    <property type="entry name" value="GH43_arabinanases"/>
</dbReference>
<sequence>MAEDHDCSEANRRSVLRALGAGAIGTAGVLGSSGSAVADHGGEQYDNPLYEPHFPDPEVHRAADGTWWAYGTNMNREDTSDELLVPILSSTDLVNWTDEGEAFDARPGWTDGSIWAPNIHNYDDEWIMFYSLEPRPWESGEFGIGLATSETPRGPFTDHGQVIGDSDTGGGTIDAYFVEYRGTPYLFWGSFQGIYVAELTPDLRDVDMTTVTQVAGDAYEGTIHHERNGYHYLFVSTGTCCEGHSSTYEYEVGRSESFFGPYVDRNGVDLMEYDEHNQGTPVLTGSDRFPGAAHGDITTYDDGSEWLLYHAYDADDPEFIDGVPRRVLMMDRIDWADGWPVIGCDGTPSEVAPVPGSGTHCGDTGDGTLSAGTYRISNRNSGLLLEVGDADTSEGASVNQWSDTGHPCQEWELIEHGDGTYRLENVHSGHALSVADGTTSEGATLVQRAWTTAADQRWHLIEAADGSYRLENDASGYVADVLEASTDDGADVIQWSWLGGDNQRWTFDPV</sequence>
<comment type="caution">
    <text evidence="6">The sequence shown here is derived from an EMBL/GenBank/DDBJ whole genome shotgun (WGS) entry which is preliminary data.</text>
</comment>
<evidence type="ECO:0000259" key="5">
    <source>
        <dbReference type="SMART" id="SM00458"/>
    </source>
</evidence>
<evidence type="ECO:0000313" key="6">
    <source>
        <dbReference type="EMBL" id="NUB93409.1"/>
    </source>
</evidence>
<dbReference type="OrthoDB" id="191035at2157"/>
<dbReference type="Pfam" id="PF14200">
    <property type="entry name" value="RicinB_lectin_2"/>
    <property type="match status" value="1"/>
</dbReference>
<dbReference type="InterPro" id="IPR035992">
    <property type="entry name" value="Ricin_B-like_lectins"/>
</dbReference>
<dbReference type="Gene3D" id="2.80.10.50">
    <property type="match status" value="1"/>
</dbReference>
<dbReference type="InterPro" id="IPR023296">
    <property type="entry name" value="Glyco_hydro_beta-prop_sf"/>
</dbReference>
<dbReference type="CDD" id="cd18616">
    <property type="entry name" value="GH43_ABN-like"/>
    <property type="match status" value="1"/>
</dbReference>
<dbReference type="SUPFAM" id="SSF50370">
    <property type="entry name" value="Ricin B-like lectins"/>
    <property type="match status" value="1"/>
</dbReference>
<dbReference type="CDD" id="cd00161">
    <property type="entry name" value="beta-trefoil_Ricin-like"/>
    <property type="match status" value="1"/>
</dbReference>
<dbReference type="SUPFAM" id="SSF75005">
    <property type="entry name" value="Arabinanase/levansucrase/invertase"/>
    <property type="match status" value="1"/>
</dbReference>
<evidence type="ECO:0000256" key="1">
    <source>
        <dbReference type="ARBA" id="ARBA00004834"/>
    </source>
</evidence>
<feature type="domain" description="Ricin B lectin" evidence="5">
    <location>
        <begin position="371"/>
        <end position="508"/>
    </location>
</feature>
<evidence type="ECO:0000313" key="7">
    <source>
        <dbReference type="Proteomes" id="UP000728647"/>
    </source>
</evidence>
<protein>
    <submittedName>
        <fullName evidence="6">RICIN domain-containing protein</fullName>
    </submittedName>
</protein>
<dbReference type="InterPro" id="IPR006311">
    <property type="entry name" value="TAT_signal"/>
</dbReference>
<dbReference type="AlphaFoldDB" id="A0A8J8GNM6"/>
<comment type="similarity">
    <text evidence="2">Belongs to the glycosyl hydrolase 43 family.</text>
</comment>
<name>A0A8J8GNM6_9EURY</name>
<evidence type="ECO:0000256" key="2">
    <source>
        <dbReference type="ARBA" id="ARBA00009865"/>
    </source>
</evidence>